<dbReference type="HOGENOM" id="CLU_017810_1_1_12"/>
<dbReference type="SMART" id="SM00813">
    <property type="entry name" value="Alpha-L-AF_C"/>
    <property type="match status" value="1"/>
</dbReference>
<dbReference type="InterPro" id="IPR010720">
    <property type="entry name" value="Alpha-L-AF_C"/>
</dbReference>
<evidence type="ECO:0000256" key="5">
    <source>
        <dbReference type="ARBA" id="ARBA00022801"/>
    </source>
</evidence>
<evidence type="ECO:0000256" key="2">
    <source>
        <dbReference type="ARBA" id="ARBA00007186"/>
    </source>
</evidence>
<dbReference type="SUPFAM" id="SSF51445">
    <property type="entry name" value="(Trans)glycosidases"/>
    <property type="match status" value="1"/>
</dbReference>
<proteinExistence type="inferred from homology"/>
<evidence type="ECO:0000256" key="6">
    <source>
        <dbReference type="ARBA" id="ARBA00023277"/>
    </source>
</evidence>
<comment type="similarity">
    <text evidence="2">Belongs to the glycosyl hydrolase 51 family.</text>
</comment>
<gene>
    <name evidence="9" type="ordered locus">SpiBuddy_0733</name>
</gene>
<dbReference type="PANTHER" id="PTHR43576:SF3">
    <property type="entry name" value="ALPHA-L-ARABINOFURANOSIDASE C"/>
    <property type="match status" value="1"/>
</dbReference>
<evidence type="ECO:0000256" key="3">
    <source>
        <dbReference type="ARBA" id="ARBA00011165"/>
    </source>
</evidence>
<sequence length="498" mass="56556">MKCTIHANKQFVRGTVDPRLFGSFVEQLGRAVYGGVYEVDHPASDEEGFRTDVMDLVRQLDVPVVRFPGGNYVSNFNWEDSIGPKENRPTRLDLAWKALDPNQFGLQEFMHWAKKVGTEPMMVFNLGTRGLAEAKELVEYCNHPGGSYLSDLRKSHGSEDPFDIKLWGLGNEMDGPWQVGHKTAEEYGRLASEVGKAIKLFDPSLELVACGSSNSNMPTFPKWEETVLDHTYEVVDYLSLHMYFRNDEKDIATFLACSASMDAFIETVVHVCDYVKAKKRSKKTMYLCFDEWNVWFHSHDKDKQQTPWIVGPSLLEDVYTFEDALVVGCLLNSLLRHCDRVKIACIAQLVNTIAPIMTETGGDAWKQTIYWPLNYASKYGRGEILECRVEVASYENKQYGTIPYADTLMVHHPETGEIDLFVVNRHQSESLALNLDLTGFGPDYHVFEQVVLQHADLYAVNDKDNPDEVKPSVVAFTDKNTSALQVAPLSWNLLRFHR</sequence>
<dbReference type="EC" id="3.2.1.55" evidence="4"/>
<dbReference type="Proteomes" id="UP000008466">
    <property type="component" value="Chromosome"/>
</dbReference>
<dbReference type="PANTHER" id="PTHR43576">
    <property type="entry name" value="ALPHA-L-ARABINOFURANOSIDASE C-RELATED"/>
    <property type="match status" value="1"/>
</dbReference>
<name>F0RY61_SPHGB</name>
<dbReference type="AlphaFoldDB" id="F0RY61"/>
<dbReference type="Gene3D" id="3.20.20.80">
    <property type="entry name" value="Glycosidases"/>
    <property type="match status" value="1"/>
</dbReference>
<organism evidence="9 10">
    <name type="scientific">Sphaerochaeta globosa (strain ATCC BAA-1886 / DSM 22777 / Buddy)</name>
    <name type="common">Spirochaeta sp. (strain Buddy)</name>
    <dbReference type="NCBI Taxonomy" id="158189"/>
    <lineage>
        <taxon>Bacteria</taxon>
        <taxon>Pseudomonadati</taxon>
        <taxon>Spirochaetota</taxon>
        <taxon>Spirochaetia</taxon>
        <taxon>Spirochaetales</taxon>
        <taxon>Sphaerochaetaceae</taxon>
        <taxon>Sphaerochaeta</taxon>
    </lineage>
</organism>
<evidence type="ECO:0000256" key="4">
    <source>
        <dbReference type="ARBA" id="ARBA00012670"/>
    </source>
</evidence>
<dbReference type="Pfam" id="PF22848">
    <property type="entry name" value="ASD1_dom"/>
    <property type="match status" value="1"/>
</dbReference>
<dbReference type="GO" id="GO:0046556">
    <property type="term" value="F:alpha-L-arabinofuranosidase activity"/>
    <property type="evidence" value="ECO:0007669"/>
    <property type="project" value="UniProtKB-EC"/>
</dbReference>
<comment type="catalytic activity">
    <reaction evidence="1">
        <text>Hydrolysis of terminal non-reducing alpha-L-arabinofuranoside residues in alpha-L-arabinosides.</text>
        <dbReference type="EC" id="3.2.1.55"/>
    </reaction>
</comment>
<dbReference type="OrthoDB" id="9758333at2"/>
<feature type="domain" description="Alpha-L-arabinofuranosidase C-terminal" evidence="8">
    <location>
        <begin position="290"/>
        <end position="490"/>
    </location>
</feature>
<keyword evidence="10" id="KW-1185">Reference proteome</keyword>
<accession>F0RY61</accession>
<evidence type="ECO:0000256" key="7">
    <source>
        <dbReference type="ARBA" id="ARBA00023295"/>
    </source>
</evidence>
<evidence type="ECO:0000256" key="1">
    <source>
        <dbReference type="ARBA" id="ARBA00001462"/>
    </source>
</evidence>
<dbReference type="Pfam" id="PF06964">
    <property type="entry name" value="Alpha-L-AF_C"/>
    <property type="match status" value="1"/>
</dbReference>
<dbReference type="InterPro" id="IPR017853">
    <property type="entry name" value="GH"/>
</dbReference>
<evidence type="ECO:0000313" key="10">
    <source>
        <dbReference type="Proteomes" id="UP000008466"/>
    </source>
</evidence>
<keyword evidence="7" id="KW-0326">Glycosidase</keyword>
<protein>
    <recommendedName>
        <fullName evidence="4">non-reducing end alpha-L-arabinofuranosidase</fullName>
        <ecNumber evidence="4">3.2.1.55</ecNumber>
    </recommendedName>
</protein>
<dbReference type="STRING" id="158189.SpiBuddy_0733"/>
<dbReference type="RefSeq" id="WP_013606413.1">
    <property type="nucleotide sequence ID" value="NC_015152.1"/>
</dbReference>
<dbReference type="InterPro" id="IPR013780">
    <property type="entry name" value="Glyco_hydro_b"/>
</dbReference>
<evidence type="ECO:0000259" key="8">
    <source>
        <dbReference type="SMART" id="SM00813"/>
    </source>
</evidence>
<reference evidence="10" key="1">
    <citation type="submission" date="2011-02" db="EMBL/GenBank/DDBJ databases">
        <title>Complete sequence of Spirochaeta sp. Buddy.</title>
        <authorList>
            <person name="Lucas S."/>
            <person name="Copeland A."/>
            <person name="Lapidus A."/>
            <person name="Cheng J.-F."/>
            <person name="Goodwin L."/>
            <person name="Pitluck S."/>
            <person name="Zeytun A."/>
            <person name="Detter J.C."/>
            <person name="Han C."/>
            <person name="Tapia R."/>
            <person name="Land M."/>
            <person name="Hauser L."/>
            <person name="Kyrpides N."/>
            <person name="Ivanova N."/>
            <person name="Mikhailova N."/>
            <person name="Pagani I."/>
            <person name="Ritalahti K.M."/>
            <person name="Loeffler F.E."/>
            <person name="Woyke T."/>
        </authorList>
    </citation>
    <scope>NUCLEOTIDE SEQUENCE [LARGE SCALE GENOMIC DNA]</scope>
    <source>
        <strain evidence="10">ATCC BAA-1886 / DSM 22777 / Buddy</strain>
    </source>
</reference>
<dbReference type="EMBL" id="CP002541">
    <property type="protein sequence ID" value="ADY12560.1"/>
    <property type="molecule type" value="Genomic_DNA"/>
</dbReference>
<dbReference type="InterPro" id="IPR055235">
    <property type="entry name" value="ASD1_cat"/>
</dbReference>
<dbReference type="KEGG" id="sbu:SpiBuddy_0733"/>
<keyword evidence="6" id="KW-0119">Carbohydrate metabolism</keyword>
<dbReference type="eggNOG" id="COG3534">
    <property type="taxonomic scope" value="Bacteria"/>
</dbReference>
<keyword evidence="5" id="KW-0378">Hydrolase</keyword>
<comment type="subunit">
    <text evidence="3">Homohexamer; trimer of dimers.</text>
</comment>
<evidence type="ECO:0000313" key="9">
    <source>
        <dbReference type="EMBL" id="ADY12560.1"/>
    </source>
</evidence>
<dbReference type="GO" id="GO:0046373">
    <property type="term" value="P:L-arabinose metabolic process"/>
    <property type="evidence" value="ECO:0007669"/>
    <property type="project" value="InterPro"/>
</dbReference>
<dbReference type="Gene3D" id="2.60.40.1180">
    <property type="entry name" value="Golgi alpha-mannosidase II"/>
    <property type="match status" value="1"/>
</dbReference>
<dbReference type="SUPFAM" id="SSF51011">
    <property type="entry name" value="Glycosyl hydrolase domain"/>
    <property type="match status" value="1"/>
</dbReference>
<dbReference type="GO" id="GO:0000272">
    <property type="term" value="P:polysaccharide catabolic process"/>
    <property type="evidence" value="ECO:0007669"/>
    <property type="project" value="TreeGrafter"/>
</dbReference>